<dbReference type="RefSeq" id="WP_005902961.1">
    <property type="nucleotide sequence ID" value="NZ_CP022122.1"/>
</dbReference>
<dbReference type="AlphaFoldDB" id="A0A0M5MAK2"/>
<accession>A0A0M5MAK2</accession>
<organism evidence="1 2">
    <name type="scientific">Fusobacterium nucleatum subsp. nucleatum</name>
    <dbReference type="NCBI Taxonomy" id="76856"/>
    <lineage>
        <taxon>Bacteria</taxon>
        <taxon>Fusobacteriati</taxon>
        <taxon>Fusobacteriota</taxon>
        <taxon>Fusobacteriia</taxon>
        <taxon>Fusobacteriales</taxon>
        <taxon>Fusobacteriaceae</taxon>
        <taxon>Fusobacterium</taxon>
    </lineage>
</organism>
<sequence>MKKILILMMIAFSLVVYGEKFPYTSESDRKKILKELKEVSDRLEKNGNEKDAQLVMKKIDEIMKITAELERRNADGDKKAEEELDKWSKDIEELDIKF</sequence>
<dbReference type="Proteomes" id="UP000054800">
    <property type="component" value="Unassembled WGS sequence"/>
</dbReference>
<reference evidence="1 2" key="1">
    <citation type="submission" date="2015-10" db="EMBL/GenBank/DDBJ databases">
        <authorList>
            <person name="Gilbert D.G."/>
        </authorList>
    </citation>
    <scope>NUCLEOTIDE SEQUENCE [LARGE SCALE GENOMIC DNA]</scope>
    <source>
        <strain evidence="1 2">ChDC F311</strain>
    </source>
</reference>
<dbReference type="OrthoDB" id="88898at2"/>
<protein>
    <submittedName>
        <fullName evidence="1">Uncharacterized protein</fullName>
    </submittedName>
</protein>
<dbReference type="GeneID" id="79783106"/>
<dbReference type="PATRIC" id="fig|76856.3.peg.1759"/>
<dbReference type="EMBL" id="LMVH01000002">
    <property type="protein sequence ID" value="KUL97797.1"/>
    <property type="molecule type" value="Genomic_DNA"/>
</dbReference>
<name>A0A0M5MAK2_FUSNC</name>
<gene>
    <name evidence="1" type="ORF">RO03_10265</name>
</gene>
<comment type="caution">
    <text evidence="1">The sequence shown here is derived from an EMBL/GenBank/DDBJ whole genome shotgun (WGS) entry which is preliminary data.</text>
</comment>
<evidence type="ECO:0000313" key="2">
    <source>
        <dbReference type="Proteomes" id="UP000054800"/>
    </source>
</evidence>
<evidence type="ECO:0000313" key="1">
    <source>
        <dbReference type="EMBL" id="KUL97797.1"/>
    </source>
</evidence>
<proteinExistence type="predicted"/>